<dbReference type="PANTHER" id="PTHR30290">
    <property type="entry name" value="PERIPLASMIC BINDING COMPONENT OF ABC TRANSPORTER"/>
    <property type="match status" value="1"/>
</dbReference>
<evidence type="ECO:0000256" key="3">
    <source>
        <dbReference type="ARBA" id="ARBA00022448"/>
    </source>
</evidence>
<dbReference type="InterPro" id="IPR030678">
    <property type="entry name" value="Peptide/Ni-bd"/>
</dbReference>
<evidence type="ECO:0000259" key="6">
    <source>
        <dbReference type="Pfam" id="PF00496"/>
    </source>
</evidence>
<dbReference type="PANTHER" id="PTHR30290:SF10">
    <property type="entry name" value="PERIPLASMIC OLIGOPEPTIDE-BINDING PROTEIN-RELATED"/>
    <property type="match status" value="1"/>
</dbReference>
<dbReference type="Gene3D" id="3.40.190.10">
    <property type="entry name" value="Periplasmic binding protein-like II"/>
    <property type="match status" value="1"/>
</dbReference>
<reference evidence="7 8" key="1">
    <citation type="submission" date="2016-06" db="EMBL/GenBank/DDBJ databases">
        <title>Genome sequence of Oerskovia enterophila DSM 43852.</title>
        <authorList>
            <person name="Poehlein A."/>
            <person name="Jag V."/>
            <person name="Bengelsdorf F.R."/>
            <person name="Daniel R."/>
            <person name="Duerre P."/>
        </authorList>
    </citation>
    <scope>NUCLEOTIDE SEQUENCE [LARGE SCALE GENOMIC DNA]</scope>
    <source>
        <strain evidence="7 8">DSM 43852</strain>
    </source>
</reference>
<evidence type="ECO:0000256" key="5">
    <source>
        <dbReference type="SAM" id="SignalP"/>
    </source>
</evidence>
<accession>A0ABX2Y654</accession>
<dbReference type="Gene3D" id="3.10.105.10">
    <property type="entry name" value="Dipeptide-binding Protein, Domain 3"/>
    <property type="match status" value="1"/>
</dbReference>
<feature type="signal peptide" evidence="5">
    <location>
        <begin position="1"/>
        <end position="26"/>
    </location>
</feature>
<comment type="similarity">
    <text evidence="2">Belongs to the bacterial solute-binding protein 5 family.</text>
</comment>
<dbReference type="Proteomes" id="UP000093412">
    <property type="component" value="Unassembled WGS sequence"/>
</dbReference>
<proteinExistence type="inferred from homology"/>
<dbReference type="RefSeq" id="WP_068625109.1">
    <property type="nucleotide sequence ID" value="NZ_MAQA01000010.1"/>
</dbReference>
<dbReference type="InterPro" id="IPR000914">
    <property type="entry name" value="SBP_5_dom"/>
</dbReference>
<comment type="subcellular location">
    <subcellularLocation>
        <location evidence="1">Cell envelope</location>
    </subcellularLocation>
</comment>
<organism evidence="7 8">
    <name type="scientific">Oerskovia enterophila</name>
    <dbReference type="NCBI Taxonomy" id="43678"/>
    <lineage>
        <taxon>Bacteria</taxon>
        <taxon>Bacillati</taxon>
        <taxon>Actinomycetota</taxon>
        <taxon>Actinomycetes</taxon>
        <taxon>Micrococcales</taxon>
        <taxon>Cellulomonadaceae</taxon>
        <taxon>Oerskovia</taxon>
    </lineage>
</organism>
<name>A0ABX2Y654_9CELL</name>
<keyword evidence="3" id="KW-0813">Transport</keyword>
<dbReference type="Pfam" id="PF00496">
    <property type="entry name" value="SBP_bac_5"/>
    <property type="match status" value="1"/>
</dbReference>
<feature type="chain" id="PRO_5046404212" evidence="5">
    <location>
        <begin position="27"/>
        <end position="546"/>
    </location>
</feature>
<dbReference type="CDD" id="cd08492">
    <property type="entry name" value="PBP2_NikA_DppA_OppA_like_15"/>
    <property type="match status" value="1"/>
</dbReference>
<evidence type="ECO:0000313" key="7">
    <source>
        <dbReference type="EMBL" id="OCI32052.1"/>
    </source>
</evidence>
<dbReference type="PROSITE" id="PS51257">
    <property type="entry name" value="PROKAR_LIPOPROTEIN"/>
    <property type="match status" value="1"/>
</dbReference>
<gene>
    <name evidence="7" type="primary">nikA</name>
    <name evidence="7" type="ORF">OERS_12050</name>
</gene>
<evidence type="ECO:0000256" key="2">
    <source>
        <dbReference type="ARBA" id="ARBA00005695"/>
    </source>
</evidence>
<sequence>MNARIRRGGTALATSVAATLALTACGGGTGTGSAADDVSASTSGPVDGGELTFAIGNDPISLNPSGTGSGNDTLYVTRQIVDSLLYQNPDTNELEPWLATSWSANADATTFTFELRDDVTFSDGTPLTAAEVKGTFDDIVAAGAKSGALSSFVGYEGTNVIDDDTVEVDFATPNAAFPSSTASPALGIVAASTVAIPFDDRATGEGVVGTGPFVLESYTKDVETVLAQRAEYAWAPSALGNDGAPHLEKVTFQVVPEAGVRTGSLTSDQVDVAGGIQPTDIETLETSGFPVISRANPGNVFGVYFNNSRPIVSDVEVREAISFAIDAEEIRDTSLNGSFAVATSVLASTTPGWADQSSYFAFDRAKAEKLLDQAGWTVGSDGVREKDGQKLSLKVAWITNFGPNQTSLELLQQQLKAVGIEITLEGGTVPEFLERQQGGDYDFAWHNQSRADGDILRTAFSTGATNYPRITDPELEALLQAQLAAGDPAERAEILAQAQERLASQYYQIPVHELTSVIGTQPTVHGLTFGADSRLDSLVSTWKDAD</sequence>
<evidence type="ECO:0000256" key="1">
    <source>
        <dbReference type="ARBA" id="ARBA00004196"/>
    </source>
</evidence>
<dbReference type="SUPFAM" id="SSF53850">
    <property type="entry name" value="Periplasmic binding protein-like II"/>
    <property type="match status" value="1"/>
</dbReference>
<keyword evidence="4 5" id="KW-0732">Signal</keyword>
<feature type="domain" description="Solute-binding protein family 5" evidence="6">
    <location>
        <begin position="93"/>
        <end position="451"/>
    </location>
</feature>
<keyword evidence="8" id="KW-1185">Reference proteome</keyword>
<evidence type="ECO:0000256" key="4">
    <source>
        <dbReference type="ARBA" id="ARBA00022729"/>
    </source>
</evidence>
<dbReference type="PIRSF" id="PIRSF002741">
    <property type="entry name" value="MppA"/>
    <property type="match status" value="1"/>
</dbReference>
<evidence type="ECO:0000313" key="8">
    <source>
        <dbReference type="Proteomes" id="UP000093412"/>
    </source>
</evidence>
<dbReference type="InterPro" id="IPR039424">
    <property type="entry name" value="SBP_5"/>
</dbReference>
<dbReference type="EMBL" id="MAQA01000010">
    <property type="protein sequence ID" value="OCI32052.1"/>
    <property type="molecule type" value="Genomic_DNA"/>
</dbReference>
<protein>
    <submittedName>
        <fullName evidence="7">Nickel-binding periplasmic protein</fullName>
    </submittedName>
</protein>
<comment type="caution">
    <text evidence="7">The sequence shown here is derived from an EMBL/GenBank/DDBJ whole genome shotgun (WGS) entry which is preliminary data.</text>
</comment>